<evidence type="ECO:0000313" key="1">
    <source>
        <dbReference type="EMBL" id="MCI3275067.1"/>
    </source>
</evidence>
<evidence type="ECO:0000313" key="2">
    <source>
        <dbReference type="Proteomes" id="UP001165269"/>
    </source>
</evidence>
<sequence>MAVDGTWTITFDTPAGEQQAELVLDTASGALTGELNGTPIEDGQLNGDEIKFVARITEPIKLKVKCGATVAGDTMTGKAKATLMSIAFTGTRAAD</sequence>
<keyword evidence="2" id="KW-1185">Reference proteome</keyword>
<gene>
    <name evidence="1" type="ORF">MQP27_28690</name>
</gene>
<reference evidence="1" key="1">
    <citation type="submission" date="2022-03" db="EMBL/GenBank/DDBJ databases">
        <title>Streptomyces 7R015 and 7R016 isolated from Barleria lupulina in Thailand.</title>
        <authorList>
            <person name="Kanchanasin P."/>
            <person name="Phongsopitanun W."/>
            <person name="Tanasupawat S."/>
        </authorList>
    </citation>
    <scope>NUCLEOTIDE SEQUENCE</scope>
    <source>
        <strain evidence="1">7R015</strain>
    </source>
</reference>
<protein>
    <submittedName>
        <fullName evidence="1">Uncharacterized protein</fullName>
    </submittedName>
</protein>
<accession>A0ABS9YCV2</accession>
<dbReference type="EMBL" id="JALDAY010000009">
    <property type="protein sequence ID" value="MCI3275067.1"/>
    <property type="molecule type" value="Genomic_DNA"/>
</dbReference>
<dbReference type="Proteomes" id="UP001165269">
    <property type="component" value="Unassembled WGS sequence"/>
</dbReference>
<comment type="caution">
    <text evidence="1">The sequence shown here is derived from an EMBL/GenBank/DDBJ whole genome shotgun (WGS) entry which is preliminary data.</text>
</comment>
<name>A0ABS9YCV2_9ACTN</name>
<organism evidence="1 2">
    <name type="scientific">Streptomyces cylindrosporus</name>
    <dbReference type="NCBI Taxonomy" id="2927583"/>
    <lineage>
        <taxon>Bacteria</taxon>
        <taxon>Bacillati</taxon>
        <taxon>Actinomycetota</taxon>
        <taxon>Actinomycetes</taxon>
        <taxon>Kitasatosporales</taxon>
        <taxon>Streptomycetaceae</taxon>
        <taxon>Streptomyces</taxon>
    </lineage>
</organism>
<proteinExistence type="predicted"/>
<dbReference type="RefSeq" id="WP_242768842.1">
    <property type="nucleotide sequence ID" value="NZ_JALDAY010000009.1"/>
</dbReference>